<dbReference type="Pfam" id="PF13439">
    <property type="entry name" value="Glyco_transf_4"/>
    <property type="match status" value="1"/>
</dbReference>
<evidence type="ECO:0000259" key="3">
    <source>
        <dbReference type="Pfam" id="PF00534"/>
    </source>
</evidence>
<dbReference type="CDD" id="cd03801">
    <property type="entry name" value="GT4_PimA-like"/>
    <property type="match status" value="1"/>
</dbReference>
<organism evidence="5 6">
    <name type="scientific">Micromonospora eburnea</name>
    <dbReference type="NCBI Taxonomy" id="227316"/>
    <lineage>
        <taxon>Bacteria</taxon>
        <taxon>Bacillati</taxon>
        <taxon>Actinomycetota</taxon>
        <taxon>Actinomycetes</taxon>
        <taxon>Micromonosporales</taxon>
        <taxon>Micromonosporaceae</taxon>
        <taxon>Micromonospora</taxon>
    </lineage>
</organism>
<keyword evidence="2 5" id="KW-0808">Transferase</keyword>
<dbReference type="Pfam" id="PF00534">
    <property type="entry name" value="Glycos_transf_1"/>
    <property type="match status" value="1"/>
</dbReference>
<dbReference type="STRING" id="227316.GA0070604_1736"/>
<feature type="domain" description="Glycosyl transferase family 1" evidence="3">
    <location>
        <begin position="306"/>
        <end position="459"/>
    </location>
</feature>
<dbReference type="SUPFAM" id="SSF53756">
    <property type="entry name" value="UDP-Glycosyltransferase/glycogen phosphorylase"/>
    <property type="match status" value="2"/>
</dbReference>
<dbReference type="GO" id="GO:0016757">
    <property type="term" value="F:glycosyltransferase activity"/>
    <property type="evidence" value="ECO:0007669"/>
    <property type="project" value="UniProtKB-KW"/>
</dbReference>
<keyword evidence="6" id="KW-1185">Reference proteome</keyword>
<dbReference type="InterPro" id="IPR001296">
    <property type="entry name" value="Glyco_trans_1"/>
</dbReference>
<protein>
    <submittedName>
        <fullName evidence="5">Glycosyltransferase involved in cell wall bisynthesis</fullName>
    </submittedName>
</protein>
<proteinExistence type="predicted"/>
<evidence type="ECO:0000256" key="2">
    <source>
        <dbReference type="ARBA" id="ARBA00022679"/>
    </source>
</evidence>
<dbReference type="PANTHER" id="PTHR12526">
    <property type="entry name" value="GLYCOSYLTRANSFERASE"/>
    <property type="match status" value="1"/>
</dbReference>
<name>A0A1C6U3V7_9ACTN</name>
<gene>
    <name evidence="5" type="ORF">GA0070604_1736</name>
</gene>
<evidence type="ECO:0000259" key="4">
    <source>
        <dbReference type="Pfam" id="PF13439"/>
    </source>
</evidence>
<dbReference type="AlphaFoldDB" id="A0A1C6U3V7"/>
<dbReference type="Proteomes" id="UP000199696">
    <property type="component" value="Unassembled WGS sequence"/>
</dbReference>
<dbReference type="InterPro" id="IPR028098">
    <property type="entry name" value="Glyco_trans_4-like_N"/>
</dbReference>
<dbReference type="Gene3D" id="3.40.50.2000">
    <property type="entry name" value="Glycogen Phosphorylase B"/>
    <property type="match status" value="3"/>
</dbReference>
<feature type="domain" description="Glycosyltransferase subfamily 4-like N-terminal" evidence="4">
    <location>
        <begin position="143"/>
        <end position="281"/>
    </location>
</feature>
<reference evidence="6" key="1">
    <citation type="submission" date="2016-06" db="EMBL/GenBank/DDBJ databases">
        <authorList>
            <person name="Varghese N."/>
            <person name="Submissions Spin"/>
        </authorList>
    </citation>
    <scope>NUCLEOTIDE SEQUENCE [LARGE SCALE GENOMIC DNA]</scope>
    <source>
        <strain evidence="6">DSM 44814</strain>
    </source>
</reference>
<evidence type="ECO:0000313" key="5">
    <source>
        <dbReference type="EMBL" id="SCL48603.1"/>
    </source>
</evidence>
<evidence type="ECO:0000313" key="6">
    <source>
        <dbReference type="Proteomes" id="UP000199696"/>
    </source>
</evidence>
<evidence type="ECO:0000256" key="1">
    <source>
        <dbReference type="ARBA" id="ARBA00022676"/>
    </source>
</evidence>
<accession>A0A1C6U3V7</accession>
<dbReference type="OrthoDB" id="3318784at2"/>
<dbReference type="EMBL" id="FMHY01000002">
    <property type="protein sequence ID" value="SCL48603.1"/>
    <property type="molecule type" value="Genomic_DNA"/>
</dbReference>
<keyword evidence="1" id="KW-0328">Glycosyltransferase</keyword>
<dbReference type="RefSeq" id="WP_091117052.1">
    <property type="nucleotide sequence ID" value="NZ_FMHY01000002.1"/>
</dbReference>
<sequence length="870" mass="96361">MAPPARRPRLAVIVANGITGDSRVQKIAIAAAREGWDVTLIGAATGNVVKRTKMGPIDVIRVPVRNYLRQLPKGSRLRKMVTQFAIADKQDLARKKALHQAWVRQTTAQIGWLRGHSGQSGARKLLGMPPSRALGAVVRVRRAAHQLRVKAFGWEQGQGRKSGPTGNWRKDWPHLLDLDLAFGPVIERLKPDLIHANDITMINTAALTVARMRARGERVAWLYDAHEYVPGVDWPRPEMQSAFPAVEREFIHRSDAIVTVSPEIAARLQSDYRLPELPLVVRNTPIRESIGALDDPPSVRLACGLDADVPLLVYSGWLSAERGLRTAINSLPELPQFHLAIVSGRTSPELESLLDRADLLNVRDRIHVVPYVPQHAVPDYLSTADIGLICSKRTLNYELSLPTKLAEYLHAGLPVVASDVKTLGEYVSRHGVGEVFRSDDEESFVAAVTQAMTRRQELVANITEPVLTELSWEAQVDALMGLYRKLCPVKPVPPQPPVPWTVEEELVVPEANAGDRPLDAWRPLGKTSVRLGLGPANYAGQAAAFAKAICRENPDVSAEVVMRKGPNTFVFPADVYIDIARLRRFDVQMEQLQRVIGRYSHMIVDAFLPVFGHLNGDSIQADLPALRRAQIKVALLAHGSDIRHPGRHLERHEYSLFRDAPDGILDVLTVRAERNRRIADEAGLPLFVTTPDLLEDLPTATWAPLVVDVQAWASDHPVMQRPRPVVLHAPSARWTKGTDRILPVLNEMHDQGTIELKLAERLDWAELQELVKTADIVLDQFATGAYGTFAVEAMAAGRPVVAFLNEEMHLKFGARPPIVNATPGTLRKAIESLLDDRENAARIGAESVAYARDFHDGRRTASAFMPFLMS</sequence>